<accession>A0AAV0E5F0</accession>
<sequence>MAERRNDQSGHMLRWLRRNQRVRQKSGFRQPDPIRFFGPPSSRHGPPNSRAQAHWQEPQGKTPLLAQTQRPETYPGRRTYGGRRGGARRLRELHVTDQRHLRRP</sequence>
<gene>
    <name evidence="2" type="ORF">CEPIT_LOCUS21806</name>
    <name evidence="3" type="ORF">CEPIT_LOCUS30357</name>
</gene>
<protein>
    <submittedName>
        <fullName evidence="2">Uncharacterized protein</fullName>
    </submittedName>
</protein>
<evidence type="ECO:0000256" key="1">
    <source>
        <dbReference type="SAM" id="MobiDB-lite"/>
    </source>
</evidence>
<proteinExistence type="predicted"/>
<reference evidence="2" key="1">
    <citation type="submission" date="2022-07" db="EMBL/GenBank/DDBJ databases">
        <authorList>
            <person name="Macas J."/>
            <person name="Novak P."/>
            <person name="Neumann P."/>
        </authorList>
    </citation>
    <scope>NUCLEOTIDE SEQUENCE</scope>
</reference>
<dbReference type="EMBL" id="CAMAPF010000386">
    <property type="protein sequence ID" value="CAH9117266.1"/>
    <property type="molecule type" value="Genomic_DNA"/>
</dbReference>
<feature type="compositionally biased region" description="Basic and acidic residues" evidence="1">
    <location>
        <begin position="89"/>
        <end position="104"/>
    </location>
</feature>
<comment type="caution">
    <text evidence="2">The sequence shown here is derived from an EMBL/GenBank/DDBJ whole genome shotgun (WGS) entry which is preliminary data.</text>
</comment>
<name>A0AAV0E5F0_9ASTE</name>
<organism evidence="2 4">
    <name type="scientific">Cuscuta epithymum</name>
    <dbReference type="NCBI Taxonomy" id="186058"/>
    <lineage>
        <taxon>Eukaryota</taxon>
        <taxon>Viridiplantae</taxon>
        <taxon>Streptophyta</taxon>
        <taxon>Embryophyta</taxon>
        <taxon>Tracheophyta</taxon>
        <taxon>Spermatophyta</taxon>
        <taxon>Magnoliopsida</taxon>
        <taxon>eudicotyledons</taxon>
        <taxon>Gunneridae</taxon>
        <taxon>Pentapetalae</taxon>
        <taxon>asterids</taxon>
        <taxon>lamiids</taxon>
        <taxon>Solanales</taxon>
        <taxon>Convolvulaceae</taxon>
        <taxon>Cuscuteae</taxon>
        <taxon>Cuscuta</taxon>
        <taxon>Cuscuta subgen. Cuscuta</taxon>
    </lineage>
</organism>
<keyword evidence="4" id="KW-1185">Reference proteome</keyword>
<dbReference type="Proteomes" id="UP001152523">
    <property type="component" value="Unassembled WGS sequence"/>
</dbReference>
<evidence type="ECO:0000313" key="2">
    <source>
        <dbReference type="EMBL" id="CAH9117266.1"/>
    </source>
</evidence>
<feature type="region of interest" description="Disordered" evidence="1">
    <location>
        <begin position="1"/>
        <end position="104"/>
    </location>
</feature>
<dbReference type="EMBL" id="CAMAPF010000958">
    <property type="protein sequence ID" value="CAH9130085.1"/>
    <property type="molecule type" value="Genomic_DNA"/>
</dbReference>
<feature type="compositionally biased region" description="Basic residues" evidence="1">
    <location>
        <begin position="14"/>
        <end position="26"/>
    </location>
</feature>
<evidence type="ECO:0000313" key="4">
    <source>
        <dbReference type="Proteomes" id="UP001152523"/>
    </source>
</evidence>
<dbReference type="AlphaFoldDB" id="A0AAV0E5F0"/>
<evidence type="ECO:0000313" key="3">
    <source>
        <dbReference type="EMBL" id="CAH9130085.1"/>
    </source>
</evidence>